<evidence type="ECO:0000256" key="1">
    <source>
        <dbReference type="SAM" id="MobiDB-lite"/>
    </source>
</evidence>
<keyword evidence="3" id="KW-1185">Reference proteome</keyword>
<proteinExistence type="predicted"/>
<sequence length="136" mass="14805">MLQCAKSGNKGVKNSKGSSTICTHKSANYYQFKRWLAAHFAGRCRLCLVFMGLDPDSDPSFSDAQSNPLNFIQPPTSQHFQDKASSTTPQAPTPSAPQADTPSITSEFPMSAATKAHFQSIGTRIHFLLPTQKQEG</sequence>
<feature type="compositionally biased region" description="Polar residues" evidence="1">
    <location>
        <begin position="59"/>
        <end position="79"/>
    </location>
</feature>
<dbReference type="VEuPathDB" id="FungiDB:VP01_7024g1"/>
<dbReference type="EMBL" id="LAVV01012411">
    <property type="protein sequence ID" value="KNZ46702.1"/>
    <property type="molecule type" value="Genomic_DNA"/>
</dbReference>
<organism evidence="2 3">
    <name type="scientific">Puccinia sorghi</name>
    <dbReference type="NCBI Taxonomy" id="27349"/>
    <lineage>
        <taxon>Eukaryota</taxon>
        <taxon>Fungi</taxon>
        <taxon>Dikarya</taxon>
        <taxon>Basidiomycota</taxon>
        <taxon>Pucciniomycotina</taxon>
        <taxon>Pucciniomycetes</taxon>
        <taxon>Pucciniales</taxon>
        <taxon>Pucciniaceae</taxon>
        <taxon>Puccinia</taxon>
    </lineage>
</organism>
<dbReference type="AlphaFoldDB" id="A0A0L6UEM0"/>
<reference evidence="2 3" key="1">
    <citation type="submission" date="2015-08" db="EMBL/GenBank/DDBJ databases">
        <title>Next Generation Sequencing and Analysis of the Genome of Puccinia sorghi L Schw, the Causal Agent of Maize Common Rust.</title>
        <authorList>
            <person name="Rochi L."/>
            <person name="Burguener G."/>
            <person name="Darino M."/>
            <person name="Turjanski A."/>
            <person name="Kreff E."/>
            <person name="Dieguez M.J."/>
            <person name="Sacco F."/>
        </authorList>
    </citation>
    <scope>NUCLEOTIDE SEQUENCE [LARGE SCALE GENOMIC DNA]</scope>
    <source>
        <strain evidence="2 3">RO10H11247</strain>
    </source>
</reference>
<evidence type="ECO:0000313" key="2">
    <source>
        <dbReference type="EMBL" id="KNZ46702.1"/>
    </source>
</evidence>
<evidence type="ECO:0000313" key="3">
    <source>
        <dbReference type="Proteomes" id="UP000037035"/>
    </source>
</evidence>
<name>A0A0L6UEM0_9BASI</name>
<accession>A0A0L6UEM0</accession>
<protein>
    <submittedName>
        <fullName evidence="2">AlphaK I8</fullName>
    </submittedName>
</protein>
<gene>
    <name evidence="2" type="ORF">VP01_7024g1</name>
</gene>
<feature type="region of interest" description="Disordered" evidence="1">
    <location>
        <begin position="59"/>
        <end position="109"/>
    </location>
</feature>
<comment type="caution">
    <text evidence="2">The sequence shown here is derived from an EMBL/GenBank/DDBJ whole genome shotgun (WGS) entry which is preliminary data.</text>
</comment>
<dbReference type="Proteomes" id="UP000037035">
    <property type="component" value="Unassembled WGS sequence"/>
</dbReference>